<reference evidence="3 4" key="1">
    <citation type="submission" date="2023-05" db="EMBL/GenBank/DDBJ databases">
        <title>Draft genome sequence of Streptomyces sp. B-S-A6 isolated from a cave soil in Thailand.</title>
        <authorList>
            <person name="Chamroensaksri N."/>
            <person name="Muangham S."/>
        </authorList>
    </citation>
    <scope>NUCLEOTIDE SEQUENCE [LARGE SCALE GENOMIC DNA]</scope>
    <source>
        <strain evidence="3 4">B-S-A6</strain>
    </source>
</reference>
<feature type="compositionally biased region" description="Pro residues" evidence="1">
    <location>
        <begin position="572"/>
        <end position="582"/>
    </location>
</feature>
<feature type="region of interest" description="Disordered" evidence="1">
    <location>
        <begin position="137"/>
        <end position="185"/>
    </location>
</feature>
<dbReference type="InterPro" id="IPR028908">
    <property type="entry name" value="Tox-PL_dom"/>
</dbReference>
<proteinExistence type="predicted"/>
<evidence type="ECO:0000313" key="3">
    <source>
        <dbReference type="EMBL" id="MDI3407185.1"/>
    </source>
</evidence>
<dbReference type="EMBL" id="JASCIQ010000030">
    <property type="protein sequence ID" value="MDI3407185.1"/>
    <property type="molecule type" value="Genomic_DNA"/>
</dbReference>
<feature type="compositionally biased region" description="Basic and acidic residues" evidence="1">
    <location>
        <begin position="810"/>
        <end position="823"/>
    </location>
</feature>
<feature type="compositionally biased region" description="Low complexity" evidence="1">
    <location>
        <begin position="344"/>
        <end position="355"/>
    </location>
</feature>
<feature type="compositionally biased region" description="Low complexity" evidence="1">
    <location>
        <begin position="837"/>
        <end position="849"/>
    </location>
</feature>
<feature type="compositionally biased region" description="Basic and acidic residues" evidence="1">
    <location>
        <begin position="595"/>
        <end position="605"/>
    </location>
</feature>
<feature type="domain" description="Tox-PL" evidence="2">
    <location>
        <begin position="119"/>
        <end position="232"/>
    </location>
</feature>
<dbReference type="RefSeq" id="WP_282545107.1">
    <property type="nucleotide sequence ID" value="NZ_JASCIQ010000030.1"/>
</dbReference>
<feature type="compositionally biased region" description="Basic and acidic residues" evidence="1">
    <location>
        <begin position="483"/>
        <end position="501"/>
    </location>
</feature>
<dbReference type="PANTHER" id="PTHR35310:SF1">
    <property type="entry name" value="CELL WALL INTEGRITY_STRESS RESPONSE COMPONENT-LIKE PROTEIN"/>
    <property type="match status" value="1"/>
</dbReference>
<feature type="compositionally biased region" description="Low complexity" evidence="1">
    <location>
        <begin position="267"/>
        <end position="323"/>
    </location>
</feature>
<protein>
    <submittedName>
        <fullName evidence="3">Toxin glutamine deamidase domain-containing protein</fullName>
    </submittedName>
</protein>
<gene>
    <name evidence="3" type="ORF">QIS96_25670</name>
</gene>
<feature type="compositionally biased region" description="Basic and acidic residues" evidence="1">
    <location>
        <begin position="395"/>
        <end position="415"/>
    </location>
</feature>
<feature type="compositionally biased region" description="Polar residues" evidence="1">
    <location>
        <begin position="379"/>
        <end position="393"/>
    </location>
</feature>
<feature type="region of interest" description="Disordered" evidence="1">
    <location>
        <begin position="644"/>
        <end position="864"/>
    </location>
</feature>
<sequence length="958" mass="104769">MPAQSNDPDSPDNAPDKADPSDPADEAKDKSDDENAQNDPAKDDEGKKPEPDPNSLHSIRDDLDHAPGGLRPVDPADQQALEDAVPRNEDGTPQRHPDPFKGWSQLQNDGGNEVPGRGNNCADCSRSFLETWYGNPQVSAPRTLDPGPDGKIDLLSPEDNANDNQIRWSGAPHTYAGPASDPDTPRRIEHELLQAGPGSASIVQVAWPGGGGHAFNAVNHNGKIVWVDTQTGEVSHDPIHIPNATHAWHIPLDPDGNPLHPAKPDATNNDSGNDTQQNSQQNNTHTQTEQNSQAQQNTQTQHTPTQQPDQAQQPDQSQQSDPAAPDPTDPTDPTDNGDSTPSNATPNTDPASDPATTPPTNKPDDDTTAAVPTKPDGTTPDQSSNPDRTTPNDKTAPDRDTAQESKPDSRPDSDPRATPSIPHQQTATDPRTGDPSPSDPRTQDPRTQDPRTQDPRTTDPRRDDDTRPETKGPSKDPNPQDPNRPDDRTPPRDDAQPHTEPDTQLDPDAGTPDKSPDDAADTEPAQLNTDSTVPTRESLPQGRTADATRHIEDAVQNKKPLYGDISPANNTTPPPPPAPERPTGPAEPSGTSDDPNERARQRAGDLQKLAWANSNKPEHKKWFSDFYKENGYRIRVKKLCDDGFPAPQLHPADPPNRWMLASDVPEPEQESYTDWKPNQRDKTKLTDDQQQRLEKAAEDRRKAIIADKVPHDERDAAKKARDKNPTPENQKRFEEADAKHSPLHAARGERSEEYGDTVAEFHAMPDNFPDATRVDNRARGNNRFDQIWENPGPPPELVVVEAKGSTEAGLGERRGLPDPDRSSDQSNTPGADQQQPDGANNDENGNDDSASQDEPRSSIPRVKQGTRAYFETIVHEMQVRGDANLLKAKNADEVRAARDELALAQRLRDSLDGVEGAAKIRYMLVKGKPDGATHDGYEMSEFDIRKAEEKQRDNNSTS</sequence>
<dbReference type="Pfam" id="PF15644">
    <property type="entry name" value="Gln_amidase"/>
    <property type="match status" value="1"/>
</dbReference>
<dbReference type="CDD" id="cd20739">
    <property type="entry name" value="PoNe_DUF637"/>
    <property type="match status" value="1"/>
</dbReference>
<feature type="compositionally biased region" description="Low complexity" evidence="1">
    <location>
        <begin position="1"/>
        <end position="13"/>
    </location>
</feature>
<feature type="region of interest" description="Disordered" evidence="1">
    <location>
        <begin position="928"/>
        <end position="958"/>
    </location>
</feature>
<feature type="compositionally biased region" description="Basic and acidic residues" evidence="1">
    <location>
        <begin position="677"/>
        <end position="753"/>
    </location>
</feature>
<name>A0ABT6SG95_9ACTN</name>
<dbReference type="InterPro" id="IPR049762">
    <property type="entry name" value="PoNe_dom"/>
</dbReference>
<feature type="compositionally biased region" description="Basic and acidic residues" evidence="1">
    <location>
        <begin position="546"/>
        <end position="556"/>
    </location>
</feature>
<feature type="region of interest" description="Disordered" evidence="1">
    <location>
        <begin position="246"/>
        <end position="622"/>
    </location>
</feature>
<comment type="caution">
    <text evidence="3">The sequence shown here is derived from an EMBL/GenBank/DDBJ whole genome shotgun (WGS) entry which is preliminary data.</text>
</comment>
<evidence type="ECO:0000259" key="2">
    <source>
        <dbReference type="Pfam" id="PF15644"/>
    </source>
</evidence>
<dbReference type="PANTHER" id="PTHR35310">
    <property type="entry name" value="CELL WALL INTEGRITY/STRESS RESPONSE COMPONENT-LIKE PROTEIN"/>
    <property type="match status" value="1"/>
</dbReference>
<feature type="region of interest" description="Disordered" evidence="1">
    <location>
        <begin position="1"/>
        <end position="122"/>
    </location>
</feature>
<evidence type="ECO:0000256" key="1">
    <source>
        <dbReference type="SAM" id="MobiDB-lite"/>
    </source>
</evidence>
<keyword evidence="4" id="KW-1185">Reference proteome</keyword>
<feature type="compositionally biased region" description="Basic and acidic residues" evidence="1">
    <location>
        <begin position="14"/>
        <end position="33"/>
    </location>
</feature>
<dbReference type="Proteomes" id="UP001223978">
    <property type="component" value="Unassembled WGS sequence"/>
</dbReference>
<feature type="compositionally biased region" description="Basic and acidic residues" evidence="1">
    <location>
        <begin position="84"/>
        <end position="99"/>
    </location>
</feature>
<feature type="compositionally biased region" description="Polar residues" evidence="1">
    <location>
        <begin position="525"/>
        <end position="535"/>
    </location>
</feature>
<feature type="compositionally biased region" description="Basic and acidic residues" evidence="1">
    <location>
        <begin position="441"/>
        <end position="474"/>
    </location>
</feature>
<feature type="compositionally biased region" description="Polar residues" evidence="1">
    <location>
        <begin position="824"/>
        <end position="836"/>
    </location>
</feature>
<accession>A0ABT6SG95</accession>
<organism evidence="3 4">
    <name type="scientific">Streptomyces cavernicola</name>
    <dbReference type="NCBI Taxonomy" id="3043613"/>
    <lineage>
        <taxon>Bacteria</taxon>
        <taxon>Bacillati</taxon>
        <taxon>Actinomycetota</taxon>
        <taxon>Actinomycetes</taxon>
        <taxon>Kitasatosporales</taxon>
        <taxon>Streptomycetaceae</taxon>
        <taxon>Streptomyces</taxon>
    </lineage>
</organism>
<feature type="compositionally biased region" description="Basic and acidic residues" evidence="1">
    <location>
        <begin position="40"/>
        <end position="51"/>
    </location>
</feature>
<evidence type="ECO:0000313" key="4">
    <source>
        <dbReference type="Proteomes" id="UP001223978"/>
    </source>
</evidence>